<dbReference type="PANTHER" id="PTHR43180">
    <property type="entry name" value="3-OXOACYL-(ACYL-CARRIER-PROTEIN) REDUCTASE (AFU_ORTHOLOGUE AFUA_6G11210)"/>
    <property type="match status" value="1"/>
</dbReference>
<evidence type="ECO:0000256" key="5">
    <source>
        <dbReference type="ARBA" id="ARBA00023221"/>
    </source>
</evidence>
<dbReference type="GO" id="GO:0008202">
    <property type="term" value="P:steroid metabolic process"/>
    <property type="evidence" value="ECO:0007669"/>
    <property type="project" value="UniProtKB-KW"/>
</dbReference>
<dbReference type="EMBL" id="LT670818">
    <property type="protein sequence ID" value="SHH28661.1"/>
    <property type="molecule type" value="Genomic_DNA"/>
</dbReference>
<dbReference type="PROSITE" id="PS00061">
    <property type="entry name" value="ADH_SHORT"/>
    <property type="match status" value="1"/>
</dbReference>
<keyword evidence="2" id="KW-0560">Oxidoreductase</keyword>
<dbReference type="Proteomes" id="UP000190675">
    <property type="component" value="Chromosome I"/>
</dbReference>
<keyword evidence="5" id="KW-0753">Steroid metabolism</keyword>
<protein>
    <submittedName>
        <fullName evidence="6">NAD(P)-dependent dehydrogenase, short-chain alcohol dehydrogenase family</fullName>
    </submittedName>
</protein>
<dbReference type="Gene3D" id="3.40.50.720">
    <property type="entry name" value="NAD(P)-binding Rossmann-like Domain"/>
    <property type="match status" value="1"/>
</dbReference>
<evidence type="ECO:0000313" key="6">
    <source>
        <dbReference type="EMBL" id="SHH28661.1"/>
    </source>
</evidence>
<dbReference type="OrthoDB" id="5457012at2"/>
<evidence type="ECO:0000256" key="2">
    <source>
        <dbReference type="ARBA" id="ARBA00023002"/>
    </source>
</evidence>
<dbReference type="PRINTS" id="PR00081">
    <property type="entry name" value="GDHRDH"/>
</dbReference>
<name>A0A1M5RRA5_9BRAD</name>
<reference evidence="6 7" key="1">
    <citation type="submission" date="2016-11" db="EMBL/GenBank/DDBJ databases">
        <authorList>
            <person name="Jaros S."/>
            <person name="Januszkiewicz K."/>
            <person name="Wedrychowicz H."/>
        </authorList>
    </citation>
    <scope>NUCLEOTIDE SEQUENCE [LARGE SCALE GENOMIC DNA]</scope>
    <source>
        <strain evidence="6 7">GAS242</strain>
    </source>
</reference>
<comment type="similarity">
    <text evidence="1">Belongs to the short-chain dehydrogenases/reductases (SDR) family.</text>
</comment>
<dbReference type="FunFam" id="3.40.50.720:FF:000084">
    <property type="entry name" value="Short-chain dehydrogenase reductase"/>
    <property type="match status" value="1"/>
</dbReference>
<proteinExistence type="inferred from homology"/>
<organism evidence="6 7">
    <name type="scientific">Bradyrhizobium erythrophlei</name>
    <dbReference type="NCBI Taxonomy" id="1437360"/>
    <lineage>
        <taxon>Bacteria</taxon>
        <taxon>Pseudomonadati</taxon>
        <taxon>Pseudomonadota</taxon>
        <taxon>Alphaproteobacteria</taxon>
        <taxon>Hyphomicrobiales</taxon>
        <taxon>Nitrobacteraceae</taxon>
        <taxon>Bradyrhizobium</taxon>
    </lineage>
</organism>
<dbReference type="InterPro" id="IPR002347">
    <property type="entry name" value="SDR_fam"/>
</dbReference>
<evidence type="ECO:0000256" key="3">
    <source>
        <dbReference type="ARBA" id="ARBA00023027"/>
    </source>
</evidence>
<dbReference type="PRINTS" id="PR00080">
    <property type="entry name" value="SDRFAMILY"/>
</dbReference>
<evidence type="ECO:0000256" key="1">
    <source>
        <dbReference type="ARBA" id="ARBA00006484"/>
    </source>
</evidence>
<dbReference type="AlphaFoldDB" id="A0A1M5RRA5"/>
<evidence type="ECO:0000313" key="7">
    <source>
        <dbReference type="Proteomes" id="UP000190675"/>
    </source>
</evidence>
<keyword evidence="4" id="KW-0443">Lipid metabolism</keyword>
<sequence length="267" mass="26852">MSEKRLAGRKALVTGGARGIGAAIAEALTNAGASVMIGDILADLGKETAGRLAKTDAKTGFVELNVTDDAQWEKAVAATIATLGGYDILINNAGIEITSLVIDLKAEDLRRMCDVNIVGTGLGMKHAFRAMRPGGGAGAGGAIVNIASVAATIAFPAIAGYSGTKSAVDRMTRVAAMEAGKLGYGVRVNCLYPGLVPTDMGMQLANDIVAAGLAPDAGAAVASVVEQTPLGRLGEVGDMADAAVFLCSNEARFITGVGLPVDGGMGM</sequence>
<keyword evidence="3" id="KW-0520">NAD</keyword>
<dbReference type="SUPFAM" id="SSF51735">
    <property type="entry name" value="NAD(P)-binding Rossmann-fold domains"/>
    <property type="match status" value="1"/>
</dbReference>
<dbReference type="GO" id="GO:0016491">
    <property type="term" value="F:oxidoreductase activity"/>
    <property type="evidence" value="ECO:0007669"/>
    <property type="project" value="UniProtKB-KW"/>
</dbReference>
<dbReference type="Pfam" id="PF13561">
    <property type="entry name" value="adh_short_C2"/>
    <property type="match status" value="1"/>
</dbReference>
<accession>A0A1M5RRA5</accession>
<dbReference type="InterPro" id="IPR036291">
    <property type="entry name" value="NAD(P)-bd_dom_sf"/>
</dbReference>
<gene>
    <name evidence="6" type="ORF">SAMN05444169_6707</name>
</gene>
<evidence type="ECO:0000256" key="4">
    <source>
        <dbReference type="ARBA" id="ARBA00023098"/>
    </source>
</evidence>
<dbReference type="InterPro" id="IPR020904">
    <property type="entry name" value="Sc_DH/Rdtase_CS"/>
</dbReference>
<dbReference type="PANTHER" id="PTHR43180:SF28">
    <property type="entry name" value="NAD(P)-BINDING ROSSMANN-FOLD SUPERFAMILY PROTEIN"/>
    <property type="match status" value="1"/>
</dbReference>